<dbReference type="Proteomes" id="UP000625033">
    <property type="component" value="Unassembled WGS sequence"/>
</dbReference>
<gene>
    <name evidence="1" type="ORF">IW252_001154</name>
</gene>
<proteinExistence type="predicted"/>
<comment type="caution">
    <text evidence="1">The sequence shown here is derived from an EMBL/GenBank/DDBJ whole genome shotgun (WGS) entry which is preliminary data.</text>
</comment>
<evidence type="ECO:0000313" key="1">
    <source>
        <dbReference type="EMBL" id="MBG6084387.1"/>
    </source>
</evidence>
<sequence length="44" mass="4791">MSARLTRVAAQAEYDGGCRQDQLGLEVRSAGRSCSDQYTCRLAP</sequence>
<protein>
    <submittedName>
        <fullName evidence="1">Uncharacterized protein</fullName>
    </submittedName>
</protein>
<dbReference type="EMBL" id="JADOTZ010000001">
    <property type="protein sequence ID" value="MBG6084387.1"/>
    <property type="molecule type" value="Genomic_DNA"/>
</dbReference>
<organism evidence="1 2">
    <name type="scientific">Zhihengliuella flava</name>
    <dbReference type="NCBI Taxonomy" id="1285193"/>
    <lineage>
        <taxon>Bacteria</taxon>
        <taxon>Bacillati</taxon>
        <taxon>Actinomycetota</taxon>
        <taxon>Actinomycetes</taxon>
        <taxon>Micrococcales</taxon>
        <taxon>Micrococcaceae</taxon>
        <taxon>Zhihengliuella</taxon>
    </lineage>
</organism>
<reference evidence="1" key="1">
    <citation type="submission" date="2020-11" db="EMBL/GenBank/DDBJ databases">
        <title>Sequencing the genomes of 1000 actinobacteria strains.</title>
        <authorList>
            <person name="Klenk H.-P."/>
        </authorList>
    </citation>
    <scope>NUCLEOTIDE SEQUENCE</scope>
    <source>
        <strain evidence="1">DSM 26152</strain>
    </source>
</reference>
<accession>A0A931D9C5</accession>
<name>A0A931D9C5_9MICC</name>
<keyword evidence="2" id="KW-1185">Reference proteome</keyword>
<dbReference type="AlphaFoldDB" id="A0A931D9C5"/>
<evidence type="ECO:0000313" key="2">
    <source>
        <dbReference type="Proteomes" id="UP000625033"/>
    </source>
</evidence>